<evidence type="ECO:0000256" key="2">
    <source>
        <dbReference type="ARBA" id="ARBA00023125"/>
    </source>
</evidence>
<gene>
    <name evidence="5" type="ORF">IAA84_10370</name>
</gene>
<sequence length="370" mass="41621">MQIFAMVEPAFRHSLWCERVVNGMYTEAKRKKYAVRFVEDWPAEYDALRADGARMVVVVGTSISWIPRALAEISARALRAILVNYDSLGQLSNHSVVRMDYVHAMRRVMGYCAHHGRRRMALLGVNPNSSADRIKEEFFLAALKGQGELEPQRHIFYNRGDVSACLARFLAAWQTYDALLCTNDLVAVFALRELQKQGVAVPERMFLAGFGESVLSRQAQPSITTVTLDHEQMGRQAVRLYAYLSRQSLPVTASIRVESRLVVRESTAGLADAGHLFPQPDNGAVERVDFYRDGQVRELLALESFYAGLDPLDEEILHALARDMSIEQIAEACQASVSTIGYRIRNMRLRAGASSRRELLQRVVWSLRGG</sequence>
<protein>
    <submittedName>
        <fullName evidence="5">Substrate-binding domain-containing protein</fullName>
    </submittedName>
</protein>
<reference evidence="5" key="1">
    <citation type="submission" date="2020-10" db="EMBL/GenBank/DDBJ databases">
        <authorList>
            <person name="Gilroy R."/>
        </authorList>
    </citation>
    <scope>NUCLEOTIDE SEQUENCE</scope>
    <source>
        <strain evidence="5">13766</strain>
    </source>
</reference>
<feature type="domain" description="HTH luxR-type" evidence="4">
    <location>
        <begin position="306"/>
        <end position="363"/>
    </location>
</feature>
<dbReference type="InterPro" id="IPR046335">
    <property type="entry name" value="LacI/GalR-like_sensor"/>
</dbReference>
<dbReference type="EMBL" id="DVJN01000199">
    <property type="protein sequence ID" value="HIS93409.1"/>
    <property type="molecule type" value="Genomic_DNA"/>
</dbReference>
<dbReference type="InterPro" id="IPR016032">
    <property type="entry name" value="Sig_transdc_resp-reg_C-effctor"/>
</dbReference>
<dbReference type="PANTHER" id="PTHR30146:SF153">
    <property type="entry name" value="LACTOSE OPERON REPRESSOR"/>
    <property type="match status" value="1"/>
</dbReference>
<evidence type="ECO:0000259" key="4">
    <source>
        <dbReference type="SMART" id="SM00421"/>
    </source>
</evidence>
<evidence type="ECO:0000256" key="3">
    <source>
        <dbReference type="ARBA" id="ARBA00023163"/>
    </source>
</evidence>
<proteinExistence type="predicted"/>
<accession>A0A9D1G1K5</accession>
<dbReference type="Gene3D" id="3.40.50.2300">
    <property type="match status" value="2"/>
</dbReference>
<dbReference type="Gene3D" id="1.10.10.10">
    <property type="entry name" value="Winged helix-like DNA-binding domain superfamily/Winged helix DNA-binding domain"/>
    <property type="match status" value="1"/>
</dbReference>
<dbReference type="Proteomes" id="UP000824140">
    <property type="component" value="Unassembled WGS sequence"/>
</dbReference>
<dbReference type="GO" id="GO:0003700">
    <property type="term" value="F:DNA-binding transcription factor activity"/>
    <property type="evidence" value="ECO:0007669"/>
    <property type="project" value="TreeGrafter"/>
</dbReference>
<dbReference type="Pfam" id="PF13377">
    <property type="entry name" value="Peripla_BP_3"/>
    <property type="match status" value="1"/>
</dbReference>
<keyword evidence="3" id="KW-0804">Transcription</keyword>
<dbReference type="SMART" id="SM00421">
    <property type="entry name" value="HTH_LUXR"/>
    <property type="match status" value="1"/>
</dbReference>
<keyword evidence="1" id="KW-0805">Transcription regulation</keyword>
<evidence type="ECO:0000313" key="6">
    <source>
        <dbReference type="Proteomes" id="UP000824140"/>
    </source>
</evidence>
<dbReference type="AlphaFoldDB" id="A0A9D1G1K5"/>
<dbReference type="InterPro" id="IPR028082">
    <property type="entry name" value="Peripla_BP_I"/>
</dbReference>
<evidence type="ECO:0000256" key="1">
    <source>
        <dbReference type="ARBA" id="ARBA00023015"/>
    </source>
</evidence>
<dbReference type="InterPro" id="IPR000792">
    <property type="entry name" value="Tscrpt_reg_LuxR_C"/>
</dbReference>
<name>A0A9D1G1K5_9FIRM</name>
<dbReference type="InterPro" id="IPR036388">
    <property type="entry name" value="WH-like_DNA-bd_sf"/>
</dbReference>
<dbReference type="SUPFAM" id="SSF53822">
    <property type="entry name" value="Periplasmic binding protein-like I"/>
    <property type="match status" value="1"/>
</dbReference>
<organism evidence="5 6">
    <name type="scientific">Candidatus Alectryocaccomicrobium excrementavium</name>
    <dbReference type="NCBI Taxonomy" id="2840668"/>
    <lineage>
        <taxon>Bacteria</taxon>
        <taxon>Bacillati</taxon>
        <taxon>Bacillota</taxon>
        <taxon>Clostridia</taxon>
        <taxon>Candidatus Alectryocaccomicrobium</taxon>
    </lineage>
</organism>
<comment type="caution">
    <text evidence="5">The sequence shown here is derived from an EMBL/GenBank/DDBJ whole genome shotgun (WGS) entry which is preliminary data.</text>
</comment>
<dbReference type="PANTHER" id="PTHR30146">
    <property type="entry name" value="LACI-RELATED TRANSCRIPTIONAL REPRESSOR"/>
    <property type="match status" value="1"/>
</dbReference>
<dbReference type="GO" id="GO:0000976">
    <property type="term" value="F:transcription cis-regulatory region binding"/>
    <property type="evidence" value="ECO:0007669"/>
    <property type="project" value="TreeGrafter"/>
</dbReference>
<reference evidence="5" key="2">
    <citation type="journal article" date="2021" name="PeerJ">
        <title>Extensive microbial diversity within the chicken gut microbiome revealed by metagenomics and culture.</title>
        <authorList>
            <person name="Gilroy R."/>
            <person name="Ravi A."/>
            <person name="Getino M."/>
            <person name="Pursley I."/>
            <person name="Horton D.L."/>
            <person name="Alikhan N.F."/>
            <person name="Baker D."/>
            <person name="Gharbi K."/>
            <person name="Hall N."/>
            <person name="Watson M."/>
            <person name="Adriaenssens E.M."/>
            <person name="Foster-Nyarko E."/>
            <person name="Jarju S."/>
            <person name="Secka A."/>
            <person name="Antonio M."/>
            <person name="Oren A."/>
            <person name="Chaudhuri R.R."/>
            <person name="La Ragione R."/>
            <person name="Hildebrand F."/>
            <person name="Pallen M.J."/>
        </authorList>
    </citation>
    <scope>NUCLEOTIDE SEQUENCE</scope>
    <source>
        <strain evidence="5">13766</strain>
    </source>
</reference>
<evidence type="ECO:0000313" key="5">
    <source>
        <dbReference type="EMBL" id="HIS93409.1"/>
    </source>
</evidence>
<keyword evidence="2" id="KW-0238">DNA-binding</keyword>
<dbReference type="SUPFAM" id="SSF46894">
    <property type="entry name" value="C-terminal effector domain of the bipartite response regulators"/>
    <property type="match status" value="1"/>
</dbReference>